<keyword evidence="2" id="KW-1133">Transmembrane helix</keyword>
<reference evidence="4" key="1">
    <citation type="journal article" date="2012" name="MBio">
        <title>Comparative genome analysis of Trichophyton rubrum and related dermatophytes reveals candidate genes involved in infection.</title>
        <authorList>
            <person name="Martinez D.A."/>
            <person name="Oliver B.G."/>
            <person name="Graeser Y."/>
            <person name="Goldberg J.M."/>
            <person name="Li W."/>
            <person name="Martinez-Rossi N.M."/>
            <person name="Monod M."/>
            <person name="Shelest E."/>
            <person name="Barton R.C."/>
            <person name="Birch E."/>
            <person name="Brakhage A.A."/>
            <person name="Chen Z."/>
            <person name="Gurr S.J."/>
            <person name="Heiman D."/>
            <person name="Heitman J."/>
            <person name="Kosti I."/>
            <person name="Rossi A."/>
            <person name="Saif S."/>
            <person name="Samalova M."/>
            <person name="Saunders C.W."/>
            <person name="Shea T."/>
            <person name="Summerbell R.C."/>
            <person name="Xu J."/>
            <person name="Young S."/>
            <person name="Zeng Q."/>
            <person name="Birren B.W."/>
            <person name="Cuomo C.A."/>
            <person name="White T.C."/>
        </authorList>
    </citation>
    <scope>NUCLEOTIDE SEQUENCE [LARGE SCALE GENOMIC DNA]</scope>
    <source>
        <strain evidence="4">ATCC MYA-4604 / CBS 118893</strain>
    </source>
</reference>
<feature type="region of interest" description="Disordered" evidence="1">
    <location>
        <begin position="35"/>
        <end position="58"/>
    </location>
</feature>
<dbReference type="InParanoid" id="E4UMX0"/>
<dbReference type="AlphaFoldDB" id="E4UMX0"/>
<sequence length="432" mass="47912">MKKTKTQQPRAQSMSYTPSYAIDEHRRIAAAALRLPRLHTPASARSGPPEPDGAVQMPQAAYILEAGSVDVDVHAGTYAGPGADADADADADTDRDVEDWRKVKMSAVSRTGSIESSPRRADIVSHSHSHHSHHSHQSHRSHQSHQSRRHSSYVDRSHHHIEEDDEDEDDEDDGDELEPGCSHENAFFVLLRISFYLPPFTIFAAIYAFISLIFLLLAVPLRLCPPSPFFKPPTSLTEQICRLLVPLLRLNRKTVTSTTNNHNYRSSYHNQQYQHHSKRTRRHYSTHSSQPPSALASPRQSYTVSTSTPVSASLSSYTIPAQPGPVTGSASTPASTPTHASSSPNSRLYANYSAPMLVGVHLLSPLLLPPTLLAAWICACFWIFVMIMGNPDGKEKTDDGRAAVLAVRNWWCLWLASARRKRKRRELDAGAV</sequence>
<proteinExistence type="predicted"/>
<feature type="region of interest" description="Disordered" evidence="1">
    <location>
        <begin position="323"/>
        <end position="344"/>
    </location>
</feature>
<evidence type="ECO:0000256" key="1">
    <source>
        <dbReference type="SAM" id="MobiDB-lite"/>
    </source>
</evidence>
<dbReference type="RefSeq" id="XP_003174967.1">
    <property type="nucleotide sequence ID" value="XM_003174919.1"/>
</dbReference>
<dbReference type="GeneID" id="10030269"/>
<keyword evidence="2" id="KW-0472">Membrane</keyword>
<feature type="region of interest" description="Disordered" evidence="1">
    <location>
        <begin position="256"/>
        <end position="302"/>
    </location>
</feature>
<name>E4UMX0_ARTGP</name>
<dbReference type="OMA" id="CSHENAF"/>
<feature type="compositionally biased region" description="Basic residues" evidence="1">
    <location>
        <begin position="127"/>
        <end position="151"/>
    </location>
</feature>
<dbReference type="eggNOG" id="ENOG502SWBS">
    <property type="taxonomic scope" value="Eukaryota"/>
</dbReference>
<evidence type="ECO:0000256" key="2">
    <source>
        <dbReference type="SAM" id="Phobius"/>
    </source>
</evidence>
<feature type="region of interest" description="Disordered" evidence="1">
    <location>
        <begin position="106"/>
        <end position="178"/>
    </location>
</feature>
<gene>
    <name evidence="3" type="ORF">MGYG_02495</name>
</gene>
<organism evidence="4">
    <name type="scientific">Arthroderma gypseum (strain ATCC MYA-4604 / CBS 118893)</name>
    <name type="common">Microsporum gypseum</name>
    <dbReference type="NCBI Taxonomy" id="535722"/>
    <lineage>
        <taxon>Eukaryota</taxon>
        <taxon>Fungi</taxon>
        <taxon>Dikarya</taxon>
        <taxon>Ascomycota</taxon>
        <taxon>Pezizomycotina</taxon>
        <taxon>Eurotiomycetes</taxon>
        <taxon>Eurotiomycetidae</taxon>
        <taxon>Onygenales</taxon>
        <taxon>Arthrodermataceae</taxon>
        <taxon>Nannizzia</taxon>
    </lineage>
</organism>
<accession>E4UMX0</accession>
<keyword evidence="4" id="KW-1185">Reference proteome</keyword>
<evidence type="ECO:0000313" key="3">
    <source>
        <dbReference type="EMBL" id="EFQ99484.1"/>
    </source>
</evidence>
<keyword evidence="2" id="KW-0812">Transmembrane</keyword>
<protein>
    <submittedName>
        <fullName evidence="3">Uncharacterized protein</fullName>
    </submittedName>
</protein>
<feature type="compositionally biased region" description="Acidic residues" evidence="1">
    <location>
        <begin position="163"/>
        <end position="178"/>
    </location>
</feature>
<feature type="transmembrane region" description="Helical" evidence="2">
    <location>
        <begin position="366"/>
        <end position="388"/>
    </location>
</feature>
<feature type="compositionally biased region" description="Basic residues" evidence="1">
    <location>
        <begin position="275"/>
        <end position="285"/>
    </location>
</feature>
<feature type="compositionally biased region" description="Polar residues" evidence="1">
    <location>
        <begin position="256"/>
        <end position="274"/>
    </location>
</feature>
<evidence type="ECO:0000313" key="4">
    <source>
        <dbReference type="Proteomes" id="UP000002669"/>
    </source>
</evidence>
<dbReference type="Proteomes" id="UP000002669">
    <property type="component" value="Unassembled WGS sequence"/>
</dbReference>
<dbReference type="HOGENOM" id="CLU_601573_0_0_1"/>
<dbReference type="VEuPathDB" id="FungiDB:MGYG_02495"/>
<feature type="compositionally biased region" description="Low complexity" evidence="1">
    <location>
        <begin position="329"/>
        <end position="344"/>
    </location>
</feature>
<feature type="compositionally biased region" description="Basic and acidic residues" evidence="1">
    <location>
        <begin position="152"/>
        <end position="162"/>
    </location>
</feature>
<feature type="transmembrane region" description="Helical" evidence="2">
    <location>
        <begin position="200"/>
        <end position="221"/>
    </location>
</feature>
<dbReference type="OrthoDB" id="4174420at2759"/>
<dbReference type="STRING" id="535722.E4UMX0"/>
<dbReference type="EMBL" id="DS989823">
    <property type="protein sequence ID" value="EFQ99484.1"/>
    <property type="molecule type" value="Genomic_DNA"/>
</dbReference>